<dbReference type="GO" id="GO:0004674">
    <property type="term" value="F:protein serine/threonine kinase activity"/>
    <property type="evidence" value="ECO:0007669"/>
    <property type="project" value="UniProtKB-EC"/>
</dbReference>
<organism evidence="11 12">
    <name type="scientific">Saccharothrix hoggarensis</name>
    <dbReference type="NCBI Taxonomy" id="913853"/>
    <lineage>
        <taxon>Bacteria</taxon>
        <taxon>Bacillati</taxon>
        <taxon>Actinomycetota</taxon>
        <taxon>Actinomycetes</taxon>
        <taxon>Pseudonocardiales</taxon>
        <taxon>Pseudonocardiaceae</taxon>
        <taxon>Saccharothrix</taxon>
    </lineage>
</organism>
<comment type="similarity">
    <text evidence="1">Belongs to the protein kinase superfamily. NEK Ser/Thr protein kinase family. NIMA subfamily.</text>
</comment>
<dbReference type="EMBL" id="JBHTLK010000083">
    <property type="protein sequence ID" value="MFD1148934.1"/>
    <property type="molecule type" value="Genomic_DNA"/>
</dbReference>
<gene>
    <name evidence="11" type="ORF">ACFQ3T_17525</name>
</gene>
<comment type="caution">
    <text evidence="11">The sequence shown here is derived from an EMBL/GenBank/DDBJ whole genome shotgun (WGS) entry which is preliminary data.</text>
</comment>
<dbReference type="Gene3D" id="1.10.510.10">
    <property type="entry name" value="Transferase(Phosphotransferase) domain 1"/>
    <property type="match status" value="1"/>
</dbReference>
<dbReference type="EC" id="2.7.11.1" evidence="2"/>
<evidence type="ECO:0000256" key="7">
    <source>
        <dbReference type="PROSITE-ProRule" id="PRU10141"/>
    </source>
</evidence>
<feature type="compositionally biased region" description="Low complexity" evidence="8">
    <location>
        <begin position="355"/>
        <end position="381"/>
    </location>
</feature>
<dbReference type="PANTHER" id="PTHR43671:SF13">
    <property type="entry name" value="SERINE_THREONINE-PROTEIN KINASE NEK2"/>
    <property type="match status" value="1"/>
</dbReference>
<dbReference type="SMART" id="SM00220">
    <property type="entry name" value="S_TKc"/>
    <property type="match status" value="1"/>
</dbReference>
<dbReference type="Proteomes" id="UP001597168">
    <property type="component" value="Unassembled WGS sequence"/>
</dbReference>
<evidence type="ECO:0000256" key="3">
    <source>
        <dbReference type="ARBA" id="ARBA00022679"/>
    </source>
</evidence>
<dbReference type="InterPro" id="IPR008271">
    <property type="entry name" value="Ser/Thr_kinase_AS"/>
</dbReference>
<dbReference type="InterPro" id="IPR000719">
    <property type="entry name" value="Prot_kinase_dom"/>
</dbReference>
<evidence type="ECO:0000256" key="8">
    <source>
        <dbReference type="SAM" id="MobiDB-lite"/>
    </source>
</evidence>
<dbReference type="SUPFAM" id="SSF56112">
    <property type="entry name" value="Protein kinase-like (PK-like)"/>
    <property type="match status" value="1"/>
</dbReference>
<evidence type="ECO:0000256" key="9">
    <source>
        <dbReference type="SAM" id="Phobius"/>
    </source>
</evidence>
<dbReference type="Gene3D" id="3.30.200.20">
    <property type="entry name" value="Phosphorylase Kinase, domain 1"/>
    <property type="match status" value="1"/>
</dbReference>
<dbReference type="RefSeq" id="WP_380724350.1">
    <property type="nucleotide sequence ID" value="NZ_JBHTLK010000083.1"/>
</dbReference>
<dbReference type="PROSITE" id="PS00107">
    <property type="entry name" value="PROTEIN_KINASE_ATP"/>
    <property type="match status" value="1"/>
</dbReference>
<evidence type="ECO:0000256" key="5">
    <source>
        <dbReference type="ARBA" id="ARBA00022777"/>
    </source>
</evidence>
<dbReference type="PROSITE" id="PS50011">
    <property type="entry name" value="PROTEIN_KINASE_DOM"/>
    <property type="match status" value="1"/>
</dbReference>
<evidence type="ECO:0000259" key="10">
    <source>
        <dbReference type="PROSITE" id="PS50011"/>
    </source>
</evidence>
<dbReference type="InterPro" id="IPR050660">
    <property type="entry name" value="NEK_Ser/Thr_kinase"/>
</dbReference>
<name>A0ABW3QW36_9PSEU</name>
<dbReference type="InterPro" id="IPR011009">
    <property type="entry name" value="Kinase-like_dom_sf"/>
</dbReference>
<feature type="compositionally biased region" description="Low complexity" evidence="8">
    <location>
        <begin position="388"/>
        <end position="420"/>
    </location>
</feature>
<keyword evidence="3 11" id="KW-0808">Transferase</keyword>
<accession>A0ABW3QW36</accession>
<dbReference type="PANTHER" id="PTHR43671">
    <property type="entry name" value="SERINE/THREONINE-PROTEIN KINASE NEK"/>
    <property type="match status" value="1"/>
</dbReference>
<keyword evidence="6 7" id="KW-0067">ATP-binding</keyword>
<keyword evidence="5 11" id="KW-0418">Kinase</keyword>
<sequence length="540" mass="56039">MQSKLVAGRYATVRELGRGGMGVVWLAEDRVIGRRVALKELRTSSTTELERVLREARTAGRLNSPAVVTVHDVLSEHGTTYIVMELVEAPTLADLMRGGPMPADRVAAIGLEVLRALGTAHAAGVVHRDVKPSNIMVLPDGGVKLADFGIARALDDPGLTVTGGVMGSPGYMAPELFAGQSPSPASDLWALGATLFHAVEGRSPFQRDSTAATMHAIMYEAPVLRRCTGPLATAVMGLLTQSPAGRLTAARVRDLLSGVDGPPRAVEAPTRAVEPDTVIIEAPTGLASAPVSNTRPGWGDEWDDEPRKPKRRLALLAGAAVAVTALALTAVFVLVPDPEEGRASGADGSSSLAQATPTGTTTSASTAGSSTASSSSGSSAPSSPPPSSGAGRTTVTTTQAAVPPVAATTTTPAKPPRQTAGLTRFRNAEGWHYTGSTLLATPGGFTPEGVLGKLAINAEPDTRPLYSCQIKNSQDRMSSVSPTCEGQTVYGLLGHVFTKPPADVPSKELYRCNLGGHHFESLSPTCEGKTVEFRIGWVLG</sequence>
<keyword evidence="4 7" id="KW-0547">Nucleotide-binding</keyword>
<protein>
    <recommendedName>
        <fullName evidence="2">non-specific serine/threonine protein kinase</fullName>
        <ecNumber evidence="2">2.7.11.1</ecNumber>
    </recommendedName>
</protein>
<feature type="region of interest" description="Disordered" evidence="8">
    <location>
        <begin position="341"/>
        <end position="420"/>
    </location>
</feature>
<feature type="transmembrane region" description="Helical" evidence="9">
    <location>
        <begin position="313"/>
        <end position="335"/>
    </location>
</feature>
<dbReference type="Pfam" id="PF00069">
    <property type="entry name" value="Pkinase"/>
    <property type="match status" value="1"/>
</dbReference>
<keyword evidence="9" id="KW-1133">Transmembrane helix</keyword>
<dbReference type="InterPro" id="IPR017441">
    <property type="entry name" value="Protein_kinase_ATP_BS"/>
</dbReference>
<feature type="region of interest" description="Disordered" evidence="8">
    <location>
        <begin position="287"/>
        <end position="306"/>
    </location>
</feature>
<evidence type="ECO:0000256" key="1">
    <source>
        <dbReference type="ARBA" id="ARBA00010886"/>
    </source>
</evidence>
<proteinExistence type="inferred from homology"/>
<evidence type="ECO:0000313" key="11">
    <source>
        <dbReference type="EMBL" id="MFD1148934.1"/>
    </source>
</evidence>
<evidence type="ECO:0000256" key="4">
    <source>
        <dbReference type="ARBA" id="ARBA00022741"/>
    </source>
</evidence>
<feature type="domain" description="Protein kinase" evidence="10">
    <location>
        <begin position="10"/>
        <end position="256"/>
    </location>
</feature>
<dbReference type="PROSITE" id="PS00108">
    <property type="entry name" value="PROTEIN_KINASE_ST"/>
    <property type="match status" value="1"/>
</dbReference>
<evidence type="ECO:0000256" key="2">
    <source>
        <dbReference type="ARBA" id="ARBA00012513"/>
    </source>
</evidence>
<evidence type="ECO:0000313" key="12">
    <source>
        <dbReference type="Proteomes" id="UP001597168"/>
    </source>
</evidence>
<keyword evidence="9" id="KW-0812">Transmembrane</keyword>
<reference evidence="12" key="1">
    <citation type="journal article" date="2019" name="Int. J. Syst. Evol. Microbiol.">
        <title>The Global Catalogue of Microorganisms (GCM) 10K type strain sequencing project: providing services to taxonomists for standard genome sequencing and annotation.</title>
        <authorList>
            <consortium name="The Broad Institute Genomics Platform"/>
            <consortium name="The Broad Institute Genome Sequencing Center for Infectious Disease"/>
            <person name="Wu L."/>
            <person name="Ma J."/>
        </authorList>
    </citation>
    <scope>NUCLEOTIDE SEQUENCE [LARGE SCALE GENOMIC DNA]</scope>
    <source>
        <strain evidence="12">CCUG 60214</strain>
    </source>
</reference>
<feature type="binding site" evidence="7">
    <location>
        <position position="39"/>
    </location>
    <ligand>
        <name>ATP</name>
        <dbReference type="ChEBI" id="CHEBI:30616"/>
    </ligand>
</feature>
<keyword evidence="12" id="KW-1185">Reference proteome</keyword>
<evidence type="ECO:0000256" key="6">
    <source>
        <dbReference type="ARBA" id="ARBA00022840"/>
    </source>
</evidence>
<dbReference type="CDD" id="cd14014">
    <property type="entry name" value="STKc_PknB_like"/>
    <property type="match status" value="1"/>
</dbReference>
<keyword evidence="9" id="KW-0472">Membrane</keyword>